<protein>
    <submittedName>
        <fullName evidence="1">Uncharacterized protein</fullName>
    </submittedName>
</protein>
<name>A0ABT3XWY4_9FLAO</name>
<evidence type="ECO:0000313" key="2">
    <source>
        <dbReference type="Proteomes" id="UP001073122"/>
    </source>
</evidence>
<organism evidence="1 2">
    <name type="scientific">Chryseobacterium formosus</name>
    <dbReference type="NCBI Taxonomy" id="1537363"/>
    <lineage>
        <taxon>Bacteria</taxon>
        <taxon>Pseudomonadati</taxon>
        <taxon>Bacteroidota</taxon>
        <taxon>Flavobacteriia</taxon>
        <taxon>Flavobacteriales</taxon>
        <taxon>Weeksellaceae</taxon>
        <taxon>Chryseobacterium group</taxon>
        <taxon>Chryseobacterium</taxon>
    </lineage>
</organism>
<dbReference type="Proteomes" id="UP001073122">
    <property type="component" value="Unassembled WGS sequence"/>
</dbReference>
<gene>
    <name evidence="1" type="ORF">OF897_19835</name>
</gene>
<comment type="caution">
    <text evidence="1">The sequence shown here is derived from an EMBL/GenBank/DDBJ whole genome shotgun (WGS) entry which is preliminary data.</text>
</comment>
<evidence type="ECO:0000313" key="1">
    <source>
        <dbReference type="EMBL" id="MCX8526169.1"/>
    </source>
</evidence>
<keyword evidence="2" id="KW-1185">Reference proteome</keyword>
<sequence>MKYIMLDKVKSFIFSLLENSNISVNNETTKRNRELLKVRDSEENFKEVLETVNINVPKEDWKYLDLGSLILDWSSTTNEPDEEYLWGGFKIHSYSSALRTPSHFWDNYNDDSRFWENNPQPEAEAVWKDFLPKLNYFHKSSPAAQSLRLCAIS</sequence>
<accession>A0ABT3XWY4</accession>
<proteinExistence type="predicted"/>
<reference evidence="1" key="1">
    <citation type="submission" date="2022-10" db="EMBL/GenBank/DDBJ databases">
        <title>Chryseobacterium sp. nov., a novel bacterial species.</title>
        <authorList>
            <person name="Cao Y."/>
        </authorList>
    </citation>
    <scope>NUCLEOTIDE SEQUENCE</scope>
    <source>
        <strain evidence="1">CCTCC AB2015118</strain>
    </source>
</reference>
<dbReference type="EMBL" id="JAOVZW010000030">
    <property type="protein sequence ID" value="MCX8526169.1"/>
    <property type="molecule type" value="Genomic_DNA"/>
</dbReference>